<reference evidence="17 18" key="1">
    <citation type="submission" date="2017-07" db="EMBL/GenBank/DDBJ databases">
        <title>Genome sequencing and assembly of Paenibacillus rigui.</title>
        <authorList>
            <person name="Mayilraj S."/>
        </authorList>
    </citation>
    <scope>NUCLEOTIDE SEQUENCE [LARGE SCALE GENOMIC DNA]</scope>
    <source>
        <strain evidence="17 18">JCM 16352</strain>
    </source>
</reference>
<dbReference type="GO" id="GO:0005524">
    <property type="term" value="F:ATP binding"/>
    <property type="evidence" value="ECO:0007669"/>
    <property type="project" value="UniProtKB-KW"/>
</dbReference>
<accession>A0A229URD9</accession>
<protein>
    <recommendedName>
        <fullName evidence="5">6-phosphofructokinase</fullName>
        <ecNumber evidence="5">2.7.1.11</ecNumber>
    </recommendedName>
</protein>
<dbReference type="GO" id="GO:0030388">
    <property type="term" value="P:fructose 1,6-bisphosphate metabolic process"/>
    <property type="evidence" value="ECO:0007669"/>
    <property type="project" value="TreeGrafter"/>
</dbReference>
<evidence type="ECO:0000256" key="11">
    <source>
        <dbReference type="ARBA" id="ARBA00022840"/>
    </source>
</evidence>
<feature type="domain" description="Phosphofructokinase" evidence="16">
    <location>
        <begin position="6"/>
        <end position="309"/>
    </location>
</feature>
<dbReference type="UniPathway" id="UPA00109">
    <property type="reaction ID" value="UER00182"/>
</dbReference>
<dbReference type="InterPro" id="IPR022953">
    <property type="entry name" value="ATP_PFK"/>
</dbReference>
<dbReference type="Gene3D" id="3.40.50.460">
    <property type="entry name" value="Phosphofructokinase domain"/>
    <property type="match status" value="1"/>
</dbReference>
<comment type="cofactor">
    <cofactor evidence="1">
        <name>Mg(2+)</name>
        <dbReference type="ChEBI" id="CHEBI:18420"/>
    </cofactor>
</comment>
<dbReference type="PANTHER" id="PTHR13697:SF4">
    <property type="entry name" value="ATP-DEPENDENT 6-PHOSPHOFRUCTOKINASE"/>
    <property type="match status" value="1"/>
</dbReference>
<dbReference type="GO" id="GO:0005945">
    <property type="term" value="C:6-phosphofructokinase complex"/>
    <property type="evidence" value="ECO:0007669"/>
    <property type="project" value="TreeGrafter"/>
</dbReference>
<evidence type="ECO:0000256" key="4">
    <source>
        <dbReference type="ARBA" id="ARBA00004679"/>
    </source>
</evidence>
<keyword evidence="8" id="KW-0479">Metal-binding</keyword>
<evidence type="ECO:0000313" key="17">
    <source>
        <dbReference type="EMBL" id="OXM85755.1"/>
    </source>
</evidence>
<dbReference type="GO" id="GO:0046872">
    <property type="term" value="F:metal ion binding"/>
    <property type="evidence" value="ECO:0007669"/>
    <property type="project" value="UniProtKB-KW"/>
</dbReference>
<evidence type="ECO:0000256" key="13">
    <source>
        <dbReference type="ARBA" id="ARBA00023152"/>
    </source>
</evidence>
<dbReference type="InterPro" id="IPR000023">
    <property type="entry name" value="Phosphofructokinase_dom"/>
</dbReference>
<dbReference type="AlphaFoldDB" id="A0A229URD9"/>
<evidence type="ECO:0000256" key="14">
    <source>
        <dbReference type="ARBA" id="ARBA00038478"/>
    </source>
</evidence>
<dbReference type="EMBL" id="NMQW01000018">
    <property type="protein sequence ID" value="OXM85755.1"/>
    <property type="molecule type" value="Genomic_DNA"/>
</dbReference>
<dbReference type="GO" id="GO:0003872">
    <property type="term" value="F:6-phosphofructokinase activity"/>
    <property type="evidence" value="ECO:0007669"/>
    <property type="project" value="UniProtKB-EC"/>
</dbReference>
<dbReference type="Gene3D" id="3.40.50.450">
    <property type="match status" value="1"/>
</dbReference>
<dbReference type="PRINTS" id="PR00476">
    <property type="entry name" value="PHFRCTKINASE"/>
</dbReference>
<organism evidence="17 18">
    <name type="scientific">Paenibacillus rigui</name>
    <dbReference type="NCBI Taxonomy" id="554312"/>
    <lineage>
        <taxon>Bacteria</taxon>
        <taxon>Bacillati</taxon>
        <taxon>Bacillota</taxon>
        <taxon>Bacilli</taxon>
        <taxon>Bacillales</taxon>
        <taxon>Paenibacillaceae</taxon>
        <taxon>Paenibacillus</taxon>
    </lineage>
</organism>
<evidence type="ECO:0000313" key="18">
    <source>
        <dbReference type="Proteomes" id="UP000215509"/>
    </source>
</evidence>
<comment type="catalytic activity">
    <reaction evidence="15">
        <text>beta-D-fructose 6-phosphate + ATP = beta-D-fructose 1,6-bisphosphate + ADP + H(+)</text>
        <dbReference type="Rhea" id="RHEA:16109"/>
        <dbReference type="ChEBI" id="CHEBI:15378"/>
        <dbReference type="ChEBI" id="CHEBI:30616"/>
        <dbReference type="ChEBI" id="CHEBI:32966"/>
        <dbReference type="ChEBI" id="CHEBI:57634"/>
        <dbReference type="ChEBI" id="CHEBI:456216"/>
        <dbReference type="EC" id="2.7.1.11"/>
    </reaction>
</comment>
<comment type="similarity">
    <text evidence="14">Belongs to the phosphofructokinase type A (PFKA) family.</text>
</comment>
<evidence type="ECO:0000256" key="3">
    <source>
        <dbReference type="ARBA" id="ARBA00004496"/>
    </source>
</evidence>
<sequence length="401" mass="44233">MNRMHKIAVGQAGGPTAVINASLVGFVDGLPENVELYGVMNGYQGLVLNEMERFDRSSLEWLKQHRGVPGACLGSGRYAFTSDLIVTAVLNLKARDIHTLVFIGGNGTMAALQKMSEAAASMNYELQTIGIPKTVDNDLSATDHAPGYASAAHFVSMSVRDINKDLEAMRNFEQVRIIETMGRNAGWLAMAAGLHKTCDGDGPHMICIPELAVAKEPFVRQVQNIVKDNGIATIVVSEGVAFEGGSQVQREVVNGRAVLGGISTEMEQLLRSELGLNVRSENLGMNQRSAMWAVSSRDHQEAYEVGKQAALYLEKGYSNVMISIQRSDAIGYNYDLKSVPLEQVFILGERMLPETFISNPADFYSWLEPLIGDQVRRYPPAWKRRKPHDLKYHKLEFGRSQ</sequence>
<evidence type="ECO:0000256" key="9">
    <source>
        <dbReference type="ARBA" id="ARBA00022741"/>
    </source>
</evidence>
<comment type="pathway">
    <text evidence="4">Carbohydrate degradation; glycolysis; D-glyceraldehyde 3-phosphate and glycerone phosphate from D-glucose: step 3/4.</text>
</comment>
<dbReference type="GO" id="GO:0070095">
    <property type="term" value="F:fructose-6-phosphate binding"/>
    <property type="evidence" value="ECO:0007669"/>
    <property type="project" value="TreeGrafter"/>
</dbReference>
<gene>
    <name evidence="17" type="ORF">CF651_13715</name>
</gene>
<keyword evidence="7" id="KW-0808">Transferase</keyword>
<dbReference type="PANTHER" id="PTHR13697">
    <property type="entry name" value="PHOSPHOFRUCTOKINASE"/>
    <property type="match status" value="1"/>
</dbReference>
<evidence type="ECO:0000256" key="5">
    <source>
        <dbReference type="ARBA" id="ARBA00012055"/>
    </source>
</evidence>
<dbReference type="EC" id="2.7.1.11" evidence="5"/>
<dbReference type="GO" id="GO:0006002">
    <property type="term" value="P:fructose 6-phosphate metabolic process"/>
    <property type="evidence" value="ECO:0007669"/>
    <property type="project" value="InterPro"/>
</dbReference>
<evidence type="ECO:0000256" key="1">
    <source>
        <dbReference type="ARBA" id="ARBA00001946"/>
    </source>
</evidence>
<dbReference type="OrthoDB" id="9802503at2"/>
<comment type="caution">
    <text evidence="17">The sequence shown here is derived from an EMBL/GenBank/DDBJ whole genome shotgun (WGS) entry which is preliminary data.</text>
</comment>
<dbReference type="InterPro" id="IPR035966">
    <property type="entry name" value="PKF_sf"/>
</dbReference>
<keyword evidence="13" id="KW-0324">Glycolysis</keyword>
<keyword evidence="11" id="KW-0067">ATP-binding</keyword>
<keyword evidence="6" id="KW-0963">Cytoplasm</keyword>
<keyword evidence="12" id="KW-0460">Magnesium</keyword>
<dbReference type="Proteomes" id="UP000215509">
    <property type="component" value="Unassembled WGS sequence"/>
</dbReference>
<comment type="subcellular location">
    <subcellularLocation>
        <location evidence="3">Cytoplasm</location>
    </subcellularLocation>
</comment>
<proteinExistence type="inferred from homology"/>
<comment type="function">
    <text evidence="2">Catalyzes the phosphorylation of D-fructose 6-phosphate to fructose 1,6-bisphosphate by ATP, the first committing step of glycolysis.</text>
</comment>
<evidence type="ECO:0000256" key="6">
    <source>
        <dbReference type="ARBA" id="ARBA00022490"/>
    </source>
</evidence>
<dbReference type="NCBIfam" id="NF010675">
    <property type="entry name" value="PRK14072.1"/>
    <property type="match status" value="1"/>
</dbReference>
<name>A0A229URD9_9BACL</name>
<dbReference type="GO" id="GO:0061621">
    <property type="term" value="P:canonical glycolysis"/>
    <property type="evidence" value="ECO:0007669"/>
    <property type="project" value="TreeGrafter"/>
</dbReference>
<evidence type="ECO:0000256" key="15">
    <source>
        <dbReference type="ARBA" id="ARBA00048070"/>
    </source>
</evidence>
<keyword evidence="18" id="KW-1185">Reference proteome</keyword>
<evidence type="ECO:0000256" key="7">
    <source>
        <dbReference type="ARBA" id="ARBA00022679"/>
    </source>
</evidence>
<dbReference type="GO" id="GO:0042802">
    <property type="term" value="F:identical protein binding"/>
    <property type="evidence" value="ECO:0007669"/>
    <property type="project" value="TreeGrafter"/>
</dbReference>
<dbReference type="GO" id="GO:0048029">
    <property type="term" value="F:monosaccharide binding"/>
    <property type="evidence" value="ECO:0007669"/>
    <property type="project" value="TreeGrafter"/>
</dbReference>
<evidence type="ECO:0000256" key="12">
    <source>
        <dbReference type="ARBA" id="ARBA00022842"/>
    </source>
</evidence>
<dbReference type="SUPFAM" id="SSF53784">
    <property type="entry name" value="Phosphofructokinase"/>
    <property type="match status" value="1"/>
</dbReference>
<dbReference type="PIRSF" id="PIRSF036483">
    <property type="entry name" value="PFK_XF0274"/>
    <property type="match status" value="1"/>
</dbReference>
<evidence type="ECO:0000259" key="16">
    <source>
        <dbReference type="Pfam" id="PF00365"/>
    </source>
</evidence>
<keyword evidence="10" id="KW-0418">Kinase</keyword>
<keyword evidence="9" id="KW-0547">Nucleotide-binding</keyword>
<evidence type="ECO:0000256" key="10">
    <source>
        <dbReference type="ARBA" id="ARBA00022777"/>
    </source>
</evidence>
<evidence type="ECO:0000256" key="2">
    <source>
        <dbReference type="ARBA" id="ARBA00002659"/>
    </source>
</evidence>
<dbReference type="Pfam" id="PF00365">
    <property type="entry name" value="PFK"/>
    <property type="match status" value="1"/>
</dbReference>
<dbReference type="GO" id="GO:0016208">
    <property type="term" value="F:AMP binding"/>
    <property type="evidence" value="ECO:0007669"/>
    <property type="project" value="TreeGrafter"/>
</dbReference>
<evidence type="ECO:0000256" key="8">
    <source>
        <dbReference type="ARBA" id="ARBA00022723"/>
    </source>
</evidence>